<comment type="caution">
    <text evidence="3">The sequence shown here is derived from an EMBL/GenBank/DDBJ whole genome shotgun (WGS) entry which is preliminary data.</text>
</comment>
<dbReference type="SUPFAM" id="SSF52540">
    <property type="entry name" value="P-loop containing nucleoside triphosphate hydrolases"/>
    <property type="match status" value="1"/>
</dbReference>
<evidence type="ECO:0000313" key="3">
    <source>
        <dbReference type="EMBL" id="EMY70438.1"/>
    </source>
</evidence>
<reference evidence="3 4" key="1">
    <citation type="submission" date="2013-03" db="EMBL/GenBank/DDBJ databases">
        <authorList>
            <person name="Harkins D.M."/>
            <person name="Durkin A.S."/>
            <person name="Brinkac L.M."/>
            <person name="Haft D.H."/>
            <person name="Selengut J.D."/>
            <person name="Sanka R."/>
            <person name="DePew J."/>
            <person name="Purushe J."/>
            <person name="Galloway R.L."/>
            <person name="Vinetz J.M."/>
            <person name="Sutton G.G."/>
            <person name="Nierman W.C."/>
            <person name="Fouts D.E."/>
        </authorList>
    </citation>
    <scope>NUCLEOTIDE SEQUENCE [LARGE SCALE GENOMIC DNA]</scope>
    <source>
        <strain evidence="3 4">Waz Holland</strain>
    </source>
</reference>
<organism evidence="3 4">
    <name type="scientific">Leptospira vanthielii serovar Holland str. Waz Holland = ATCC 700522</name>
    <dbReference type="NCBI Taxonomy" id="1218591"/>
    <lineage>
        <taxon>Bacteria</taxon>
        <taxon>Pseudomonadati</taxon>
        <taxon>Spirochaetota</taxon>
        <taxon>Spirochaetia</taxon>
        <taxon>Leptospirales</taxon>
        <taxon>Leptospiraceae</taxon>
        <taxon>Leptospira</taxon>
    </lineage>
</organism>
<dbReference type="CDD" id="cd02042">
    <property type="entry name" value="ParAB_family"/>
    <property type="match status" value="1"/>
</dbReference>
<gene>
    <name evidence="3" type="ORF">LEP1GSC199_0432</name>
</gene>
<dbReference type="Gene3D" id="3.40.50.300">
    <property type="entry name" value="P-loop containing nucleotide triphosphate hydrolases"/>
    <property type="match status" value="1"/>
</dbReference>
<dbReference type="PANTHER" id="PTHR13696">
    <property type="entry name" value="P-LOOP CONTAINING NUCLEOSIDE TRIPHOSPHATE HYDROLASE"/>
    <property type="match status" value="1"/>
</dbReference>
<evidence type="ECO:0000256" key="1">
    <source>
        <dbReference type="SAM" id="MobiDB-lite"/>
    </source>
</evidence>
<proteinExistence type="predicted"/>
<dbReference type="STRING" id="1218591.LEP1GSC199_0432"/>
<dbReference type="InterPro" id="IPR050678">
    <property type="entry name" value="DNA_Partitioning_ATPase"/>
</dbReference>
<dbReference type="InterPro" id="IPR025669">
    <property type="entry name" value="AAA_dom"/>
</dbReference>
<dbReference type="AlphaFoldDB" id="N1W634"/>
<dbReference type="PANTHER" id="PTHR13696:SF52">
    <property type="entry name" value="PARA FAMILY PROTEIN CT_582"/>
    <property type="match status" value="1"/>
</dbReference>
<name>N1W634_9LEPT</name>
<evidence type="ECO:0000313" key="4">
    <source>
        <dbReference type="Proteomes" id="UP000012227"/>
    </source>
</evidence>
<sequence length="252" mass="27740">MHQSQTHFAMKIITVANIKGGTSKSTTAIHLALALSKKGSTLAIDMDPQADLSDFFFPEEPVEFFDSGNTLSVLSAETTLAESVKPSNNIDVLPSIIELSDLSYLASKDFSMIPRLKNILLKAKYDYVVIDTPGSGSSENIASYLPASVILVPVTPSKWAVRTVAQVLKKVDEAERFDEQSKKKSVMILPSQWGTSQKQMDLLEKLNTIKTLKILDPIPKNDSIRDRTETGKPLQEGSAPWKAFETLAEKLK</sequence>
<feature type="domain" description="AAA" evidence="2">
    <location>
        <begin position="10"/>
        <end position="176"/>
    </location>
</feature>
<dbReference type="Proteomes" id="UP000012227">
    <property type="component" value="Unassembled WGS sequence"/>
</dbReference>
<protein>
    <submittedName>
        <fullName evidence="3">CobQ/CobB/MinD/ParA nucleotide binding domain protein</fullName>
    </submittedName>
</protein>
<dbReference type="EMBL" id="AOGY02000036">
    <property type="protein sequence ID" value="EMY70438.1"/>
    <property type="molecule type" value="Genomic_DNA"/>
</dbReference>
<evidence type="ECO:0000259" key="2">
    <source>
        <dbReference type="Pfam" id="PF13614"/>
    </source>
</evidence>
<dbReference type="InterPro" id="IPR027417">
    <property type="entry name" value="P-loop_NTPase"/>
</dbReference>
<dbReference type="Pfam" id="PF13614">
    <property type="entry name" value="AAA_31"/>
    <property type="match status" value="1"/>
</dbReference>
<accession>N1W634</accession>
<feature type="region of interest" description="Disordered" evidence="1">
    <location>
        <begin position="220"/>
        <end position="239"/>
    </location>
</feature>